<accession>A0A6M5YUP2</accession>
<proteinExistence type="inferred from homology"/>
<evidence type="ECO:0000256" key="7">
    <source>
        <dbReference type="ARBA" id="ARBA00024033"/>
    </source>
</evidence>
<feature type="transmembrane region" description="Helical" evidence="8">
    <location>
        <begin position="186"/>
        <end position="211"/>
    </location>
</feature>
<keyword evidence="3" id="KW-0808">Transferase</keyword>
<keyword evidence="6 8" id="KW-0472">Membrane</keyword>
<dbReference type="KEGG" id="ftj:FTUN_4685"/>
<keyword evidence="10" id="KW-1185">Reference proteome</keyword>
<sequence>MPHPLRGTAHGARQWLFGLLLVALATAGFALGTGSAFRPPPGYVGDFTQDWLAVREFGAGRPVYGSLPDALRRHMNGEPPEDFLQWNAHPPGSLFLVLPLARLDHADAFFVWNLVTFPLFVVAVGIVLVELGAGSGRARAGAATVIAVAGATCYPLYHQVLMGQFNALLAFLFALAWAADRRDRAVLAGAAIGLAAAVKLFPAFLALYLIAARRWRALGAAAATAAAIGALALGLFGTGAWRTYAGEVVPAVSAKYATQWNNLTLRAFWLRLFDPTPESRVIPLYHAPVLGAALAAAARLAVTGLAARAAWRAASVAGRDRAFAATVAAVVLVSPIAWPHYLILLVVPVGVTGAALRHSAWRWPLGACLAVLWLPETFVPGLVLGPARAELMGIHRHAPFTPAENLLVTSVQHYAVLGLFLLTLRAPGGPDGPR</sequence>
<name>A0A6M5YUP2_9BACT</name>
<dbReference type="GO" id="GO:0016758">
    <property type="term" value="F:hexosyltransferase activity"/>
    <property type="evidence" value="ECO:0007669"/>
    <property type="project" value="InterPro"/>
</dbReference>
<keyword evidence="5 8" id="KW-1133">Transmembrane helix</keyword>
<reference evidence="10" key="1">
    <citation type="submission" date="2020-05" db="EMBL/GenBank/DDBJ databases">
        <title>Frigoriglobus tundricola gen. nov., sp. nov., a psychrotolerant cellulolytic planctomycete of the family Gemmataceae with two divergent copies of 16S rRNA gene.</title>
        <authorList>
            <person name="Kulichevskaya I.S."/>
            <person name="Ivanova A.A."/>
            <person name="Naumoff D.G."/>
            <person name="Beletsky A.V."/>
            <person name="Rijpstra W.I.C."/>
            <person name="Sinninghe Damste J.S."/>
            <person name="Mardanov A.V."/>
            <person name="Ravin N.V."/>
            <person name="Dedysh S.N."/>
        </authorList>
    </citation>
    <scope>NUCLEOTIDE SEQUENCE [LARGE SCALE GENOMIC DNA]</scope>
    <source>
        <strain evidence="10">PL17</strain>
    </source>
</reference>
<evidence type="ECO:0000256" key="5">
    <source>
        <dbReference type="ARBA" id="ARBA00022989"/>
    </source>
</evidence>
<feature type="transmembrane region" description="Helical" evidence="8">
    <location>
        <begin position="322"/>
        <end position="343"/>
    </location>
</feature>
<dbReference type="Proteomes" id="UP000503447">
    <property type="component" value="Chromosome"/>
</dbReference>
<organism evidence="9 10">
    <name type="scientific">Frigoriglobus tundricola</name>
    <dbReference type="NCBI Taxonomy" id="2774151"/>
    <lineage>
        <taxon>Bacteria</taxon>
        <taxon>Pseudomonadati</taxon>
        <taxon>Planctomycetota</taxon>
        <taxon>Planctomycetia</taxon>
        <taxon>Gemmatales</taxon>
        <taxon>Gemmataceae</taxon>
        <taxon>Frigoriglobus</taxon>
    </lineage>
</organism>
<evidence type="ECO:0000256" key="8">
    <source>
        <dbReference type="SAM" id="Phobius"/>
    </source>
</evidence>
<evidence type="ECO:0000256" key="6">
    <source>
        <dbReference type="ARBA" id="ARBA00023136"/>
    </source>
</evidence>
<evidence type="ECO:0000256" key="4">
    <source>
        <dbReference type="ARBA" id="ARBA00022692"/>
    </source>
</evidence>
<keyword evidence="2" id="KW-1003">Cell membrane</keyword>
<dbReference type="AlphaFoldDB" id="A0A6M5YUP2"/>
<feature type="transmembrane region" description="Helical" evidence="8">
    <location>
        <begin position="109"/>
        <end position="128"/>
    </location>
</feature>
<feature type="transmembrane region" description="Helical" evidence="8">
    <location>
        <begin position="140"/>
        <end position="157"/>
    </location>
</feature>
<protein>
    <recommendedName>
        <fullName evidence="11">DUF2029 domain-containing protein</fullName>
    </recommendedName>
</protein>
<keyword evidence="4 8" id="KW-0812">Transmembrane</keyword>
<feature type="transmembrane region" description="Helical" evidence="8">
    <location>
        <begin position="406"/>
        <end position="424"/>
    </location>
</feature>
<evidence type="ECO:0000256" key="2">
    <source>
        <dbReference type="ARBA" id="ARBA00022475"/>
    </source>
</evidence>
<feature type="transmembrane region" description="Helical" evidence="8">
    <location>
        <begin position="363"/>
        <end position="385"/>
    </location>
</feature>
<evidence type="ECO:0000256" key="1">
    <source>
        <dbReference type="ARBA" id="ARBA00004651"/>
    </source>
</evidence>
<comment type="similarity">
    <text evidence="7">Belongs to the glycosyltransferase 87 family.</text>
</comment>
<evidence type="ECO:0008006" key="11">
    <source>
        <dbReference type="Google" id="ProtNLM"/>
    </source>
</evidence>
<feature type="transmembrane region" description="Helical" evidence="8">
    <location>
        <begin position="217"/>
        <end position="236"/>
    </location>
</feature>
<comment type="subcellular location">
    <subcellularLocation>
        <location evidence="1">Cell membrane</location>
        <topology evidence="1">Multi-pass membrane protein</topology>
    </subcellularLocation>
</comment>
<feature type="transmembrane region" description="Helical" evidence="8">
    <location>
        <begin position="163"/>
        <end position="179"/>
    </location>
</feature>
<evidence type="ECO:0000256" key="3">
    <source>
        <dbReference type="ARBA" id="ARBA00022679"/>
    </source>
</evidence>
<dbReference type="GO" id="GO:0005886">
    <property type="term" value="C:plasma membrane"/>
    <property type="evidence" value="ECO:0007669"/>
    <property type="project" value="UniProtKB-SubCell"/>
</dbReference>
<dbReference type="InterPro" id="IPR018584">
    <property type="entry name" value="GT87"/>
</dbReference>
<evidence type="ECO:0000313" key="10">
    <source>
        <dbReference type="Proteomes" id="UP000503447"/>
    </source>
</evidence>
<dbReference type="Pfam" id="PF09594">
    <property type="entry name" value="GT87"/>
    <property type="match status" value="1"/>
</dbReference>
<gene>
    <name evidence="9" type="ORF">FTUN_4685</name>
</gene>
<evidence type="ECO:0000313" key="9">
    <source>
        <dbReference type="EMBL" id="QJW97120.1"/>
    </source>
</evidence>
<dbReference type="EMBL" id="CP053452">
    <property type="protein sequence ID" value="QJW97120.1"/>
    <property type="molecule type" value="Genomic_DNA"/>
</dbReference>
<dbReference type="RefSeq" id="WP_171472562.1">
    <property type="nucleotide sequence ID" value="NZ_CP053452.2"/>
</dbReference>